<feature type="transmembrane region" description="Helical" evidence="8">
    <location>
        <begin position="86"/>
        <end position="106"/>
    </location>
</feature>
<keyword evidence="11" id="KW-1185">Reference proteome</keyword>
<dbReference type="InterPro" id="IPR000620">
    <property type="entry name" value="EamA_dom"/>
</dbReference>
<keyword evidence="3" id="KW-0813">Transport</keyword>
<sequence>MVMNEAMARFNDIPAKSEDSLSGLSFAVSAYFLWGFLPLYMRMLAHVPAAEVVTHRVIWSIPIAGLVLIVLGRTKDIREALTSPKMLAMGCVTAALISVNWGIYVWAINSGHALDAALGYYINPIFSVFLGFALLKERLTRLQWGAIALAAAAVVVLTIDAGRLPLAALGLTVSWGFYAFFKKSLPIGPNQGFLLEVLILSIPALAYWAYLGGSGNSHFTTDMWLLLGCGIVTSVPLMLYANGAKRLRLTTIAILQYIAPTMIFLVAVFVFGEPFGTARGIAFPMIWAALVLYTYSMVRNRDK</sequence>
<dbReference type="InterPro" id="IPR004626">
    <property type="entry name" value="RarD"/>
</dbReference>
<proteinExistence type="inferred from homology"/>
<feature type="transmembrane region" description="Helical" evidence="8">
    <location>
        <begin position="223"/>
        <end position="241"/>
    </location>
</feature>
<evidence type="ECO:0000256" key="1">
    <source>
        <dbReference type="ARBA" id="ARBA00004651"/>
    </source>
</evidence>
<dbReference type="InterPro" id="IPR037185">
    <property type="entry name" value="EmrE-like"/>
</dbReference>
<dbReference type="SUPFAM" id="SSF103481">
    <property type="entry name" value="Multidrug resistance efflux transporter EmrE"/>
    <property type="match status" value="2"/>
</dbReference>
<keyword evidence="6 8" id="KW-1133">Transmembrane helix</keyword>
<keyword evidence="5 8" id="KW-0812">Transmembrane</keyword>
<feature type="transmembrane region" description="Helical" evidence="8">
    <location>
        <begin position="278"/>
        <end position="298"/>
    </location>
</feature>
<organism evidence="10 11">
    <name type="scientific">Litoreibacter ascidiaceicola</name>
    <dbReference type="NCBI Taxonomy" id="1486859"/>
    <lineage>
        <taxon>Bacteria</taxon>
        <taxon>Pseudomonadati</taxon>
        <taxon>Pseudomonadota</taxon>
        <taxon>Alphaproteobacteria</taxon>
        <taxon>Rhodobacterales</taxon>
        <taxon>Roseobacteraceae</taxon>
        <taxon>Litoreibacter</taxon>
    </lineage>
</organism>
<evidence type="ECO:0000256" key="5">
    <source>
        <dbReference type="ARBA" id="ARBA00022692"/>
    </source>
</evidence>
<feature type="transmembrane region" description="Helical" evidence="8">
    <location>
        <begin position="118"/>
        <end position="135"/>
    </location>
</feature>
<dbReference type="PANTHER" id="PTHR22911:SF137">
    <property type="entry name" value="SOLUTE CARRIER FAMILY 35 MEMBER G2-RELATED"/>
    <property type="match status" value="1"/>
</dbReference>
<dbReference type="GO" id="GO:0005886">
    <property type="term" value="C:plasma membrane"/>
    <property type="evidence" value="ECO:0007669"/>
    <property type="project" value="UniProtKB-SubCell"/>
</dbReference>
<evidence type="ECO:0000256" key="8">
    <source>
        <dbReference type="SAM" id="Phobius"/>
    </source>
</evidence>
<evidence type="ECO:0000256" key="6">
    <source>
        <dbReference type="ARBA" id="ARBA00022989"/>
    </source>
</evidence>
<evidence type="ECO:0000256" key="2">
    <source>
        <dbReference type="ARBA" id="ARBA00007362"/>
    </source>
</evidence>
<feature type="transmembrane region" description="Helical" evidence="8">
    <location>
        <begin position="193"/>
        <end position="211"/>
    </location>
</feature>
<evidence type="ECO:0000313" key="10">
    <source>
        <dbReference type="EMBL" id="SHF61222.1"/>
    </source>
</evidence>
<dbReference type="STRING" id="1486859.SAMN05444273_10866"/>
<protein>
    <submittedName>
        <fullName evidence="10">Chloramphenicol-sensitive protein RarD</fullName>
    </submittedName>
</protein>
<dbReference type="EMBL" id="FQUV01000008">
    <property type="protein sequence ID" value="SHF61222.1"/>
    <property type="molecule type" value="Genomic_DNA"/>
</dbReference>
<feature type="transmembrane region" description="Helical" evidence="8">
    <location>
        <begin position="253"/>
        <end position="272"/>
    </location>
</feature>
<dbReference type="Pfam" id="PF00892">
    <property type="entry name" value="EamA"/>
    <property type="match status" value="2"/>
</dbReference>
<dbReference type="AlphaFoldDB" id="A0A1M5D349"/>
<evidence type="ECO:0000259" key="9">
    <source>
        <dbReference type="Pfam" id="PF00892"/>
    </source>
</evidence>
<name>A0A1M5D349_9RHOB</name>
<accession>A0A1M5D349</accession>
<evidence type="ECO:0000313" key="11">
    <source>
        <dbReference type="Proteomes" id="UP000184144"/>
    </source>
</evidence>
<evidence type="ECO:0000256" key="7">
    <source>
        <dbReference type="ARBA" id="ARBA00023136"/>
    </source>
</evidence>
<keyword evidence="4" id="KW-1003">Cell membrane</keyword>
<feature type="transmembrane region" description="Helical" evidence="8">
    <location>
        <begin position="53"/>
        <end position="74"/>
    </location>
</feature>
<evidence type="ECO:0000256" key="4">
    <source>
        <dbReference type="ARBA" id="ARBA00022475"/>
    </source>
</evidence>
<feature type="transmembrane region" description="Helical" evidence="8">
    <location>
        <begin position="142"/>
        <end position="159"/>
    </location>
</feature>
<gene>
    <name evidence="10" type="ORF">SAMN05444273_10866</name>
</gene>
<evidence type="ECO:0000256" key="3">
    <source>
        <dbReference type="ARBA" id="ARBA00022448"/>
    </source>
</evidence>
<feature type="transmembrane region" description="Helical" evidence="8">
    <location>
        <begin position="21"/>
        <end position="41"/>
    </location>
</feature>
<feature type="transmembrane region" description="Helical" evidence="8">
    <location>
        <begin position="165"/>
        <end position="181"/>
    </location>
</feature>
<dbReference type="Proteomes" id="UP000184144">
    <property type="component" value="Unassembled WGS sequence"/>
</dbReference>
<keyword evidence="7 8" id="KW-0472">Membrane</keyword>
<feature type="domain" description="EamA" evidence="9">
    <location>
        <begin position="22"/>
        <end position="158"/>
    </location>
</feature>
<dbReference type="RefSeq" id="WP_425435181.1">
    <property type="nucleotide sequence ID" value="NZ_FQUV01000008.1"/>
</dbReference>
<comment type="similarity">
    <text evidence="2">Belongs to the EamA transporter family.</text>
</comment>
<dbReference type="NCBIfam" id="TIGR00688">
    <property type="entry name" value="rarD"/>
    <property type="match status" value="1"/>
</dbReference>
<reference evidence="11" key="1">
    <citation type="submission" date="2016-11" db="EMBL/GenBank/DDBJ databases">
        <authorList>
            <person name="Varghese N."/>
            <person name="Submissions S."/>
        </authorList>
    </citation>
    <scope>NUCLEOTIDE SEQUENCE [LARGE SCALE GENOMIC DNA]</scope>
    <source>
        <strain evidence="11">DSM 100566</strain>
    </source>
</reference>
<feature type="domain" description="EamA" evidence="9">
    <location>
        <begin position="166"/>
        <end position="293"/>
    </location>
</feature>
<comment type="subcellular location">
    <subcellularLocation>
        <location evidence="1">Cell membrane</location>
        <topology evidence="1">Multi-pass membrane protein</topology>
    </subcellularLocation>
</comment>
<dbReference type="PANTHER" id="PTHR22911">
    <property type="entry name" value="ACYL-MALONYL CONDENSING ENZYME-RELATED"/>
    <property type="match status" value="1"/>
</dbReference>